<dbReference type="Proteomes" id="UP000034196">
    <property type="component" value="Unassembled WGS sequence"/>
</dbReference>
<evidence type="ECO:0000313" key="3">
    <source>
        <dbReference type="EMBL" id="OIJ65158.1"/>
    </source>
</evidence>
<dbReference type="GO" id="GO:0004197">
    <property type="term" value="F:cysteine-type endopeptidase activity"/>
    <property type="evidence" value="ECO:0007669"/>
    <property type="project" value="InterPro"/>
</dbReference>
<name>A0A1J4NVH1_9ACTN</name>
<dbReference type="Gene3D" id="3.40.50.1460">
    <property type="match status" value="1"/>
</dbReference>
<dbReference type="PROSITE" id="PS51257">
    <property type="entry name" value="PROKAR_LIPOPROTEIN"/>
    <property type="match status" value="1"/>
</dbReference>
<dbReference type="Pfam" id="PF00656">
    <property type="entry name" value="Peptidase_C14"/>
    <property type="match status" value="1"/>
</dbReference>
<dbReference type="GO" id="GO:0006508">
    <property type="term" value="P:proteolysis"/>
    <property type="evidence" value="ECO:0007669"/>
    <property type="project" value="InterPro"/>
</dbReference>
<dbReference type="InterPro" id="IPR050452">
    <property type="entry name" value="Metacaspase"/>
</dbReference>
<organism evidence="3 4">
    <name type="scientific">Streptomyces mangrovisoli</name>
    <dbReference type="NCBI Taxonomy" id="1428628"/>
    <lineage>
        <taxon>Bacteria</taxon>
        <taxon>Bacillati</taxon>
        <taxon>Actinomycetota</taxon>
        <taxon>Actinomycetes</taxon>
        <taxon>Kitasatosporales</taxon>
        <taxon>Streptomycetaceae</taxon>
        <taxon>Streptomyces</taxon>
    </lineage>
</organism>
<feature type="region of interest" description="Disordered" evidence="1">
    <location>
        <begin position="145"/>
        <end position="200"/>
    </location>
</feature>
<reference evidence="3" key="1">
    <citation type="submission" date="2016-10" db="EMBL/GenBank/DDBJ databases">
        <title>Genome sequence of Streptomyces mangrovisoli MUSC 149.</title>
        <authorList>
            <person name="Lee L.-H."/>
            <person name="Ser H.-L."/>
        </authorList>
    </citation>
    <scope>NUCLEOTIDE SEQUENCE [LARGE SCALE GENOMIC DNA]</scope>
    <source>
        <strain evidence="3">MUSC 149</strain>
    </source>
</reference>
<gene>
    <name evidence="3" type="ORF">WN71_025465</name>
</gene>
<protein>
    <recommendedName>
        <fullName evidence="2">Peptidase C14 caspase domain-containing protein</fullName>
    </recommendedName>
</protein>
<proteinExistence type="predicted"/>
<evidence type="ECO:0000259" key="2">
    <source>
        <dbReference type="Pfam" id="PF00656"/>
    </source>
</evidence>
<evidence type="ECO:0000256" key="1">
    <source>
        <dbReference type="SAM" id="MobiDB-lite"/>
    </source>
</evidence>
<dbReference type="PANTHER" id="PTHR48104:SF30">
    <property type="entry name" value="METACASPASE-1"/>
    <property type="match status" value="1"/>
</dbReference>
<accession>A0A1J4NVH1</accession>
<dbReference type="EMBL" id="LAVA02000064">
    <property type="protein sequence ID" value="OIJ65158.1"/>
    <property type="molecule type" value="Genomic_DNA"/>
</dbReference>
<sequence length="678" mass="70465">MGKIHALLVGIDTYPASVAPSLGGCLNDIAAARRLLDDLAGERAEVRVLRNSEATVEAVTDAVLRHLGAAGAGDLALLWFSGHGTQEPAHGGDLLIEATGLNQALVCVDGILLDKRLGVLLDTVAAGGARVTAVLDCCHSGGATRDRAARFAPPSPDWDFGPREHTTDAPDPQATPAGTPDPWAPPVGVSDPQATPGGAAADRAVPVVAAGPRHLLLAASRLDLPSYEDWFGGRRHGAFTYALVGAARAAGPAATGRELLSAASATVQRLGTGQRPVLFPNLHGGDADRPFLDGSEARPAESLLRFGPNGWEVDCGSAHGLPDGPGAEGTEFAVVSEGPGGRPLDGGGQVVAARSVRPERTLVEPVGWVPAHDRVYPVTVSALALPPGSVTLDGPPEVVAELTEAVRRAPLLRLADGPETAADVHFRVLVRDGVAHVLRRDGTPYTEPVALGGFRGPGEAAGRVANCLAHLTRWHRLRDLAPRPSPLDGLVRVEVAPWGAQTGEVLLPDASGEIVVPYRPGPDGPQAPWVSIRLHNRSPDRTLWCLLLDLTDRYASDPALYEGHFIGPGRTGHALDGDPVRLSLPAGRAEVPGAQARDWLKLIVAEGELNTAPFQLPEWSPRLPTGTRKLGPVLTGGAMRWTTATVPLRTVVPGPVPAGAADAPRAAAGRGRFTGPGA</sequence>
<dbReference type="OrthoDB" id="8447555at2"/>
<dbReference type="GO" id="GO:0005737">
    <property type="term" value="C:cytoplasm"/>
    <property type="evidence" value="ECO:0007669"/>
    <property type="project" value="TreeGrafter"/>
</dbReference>
<dbReference type="STRING" id="1428628.WN71_025465"/>
<comment type="caution">
    <text evidence="3">The sequence shown here is derived from an EMBL/GenBank/DDBJ whole genome shotgun (WGS) entry which is preliminary data.</text>
</comment>
<dbReference type="InterPro" id="IPR011600">
    <property type="entry name" value="Pept_C14_caspase"/>
</dbReference>
<dbReference type="RefSeq" id="WP_046590112.1">
    <property type="nucleotide sequence ID" value="NZ_LAVA02000064.1"/>
</dbReference>
<dbReference type="PANTHER" id="PTHR48104">
    <property type="entry name" value="METACASPASE-4"/>
    <property type="match status" value="1"/>
</dbReference>
<evidence type="ECO:0000313" key="4">
    <source>
        <dbReference type="Proteomes" id="UP000034196"/>
    </source>
</evidence>
<feature type="domain" description="Peptidase C14 caspase" evidence="2">
    <location>
        <begin position="5"/>
        <end position="278"/>
    </location>
</feature>
<dbReference type="AlphaFoldDB" id="A0A1J4NVH1"/>
<feature type="compositionally biased region" description="Low complexity" evidence="1">
    <location>
        <begin position="657"/>
        <end position="671"/>
    </location>
</feature>
<keyword evidence="4" id="KW-1185">Reference proteome</keyword>
<feature type="region of interest" description="Disordered" evidence="1">
    <location>
        <begin position="657"/>
        <end position="678"/>
    </location>
</feature>